<dbReference type="RefSeq" id="XP_018000336.1">
    <property type="nucleotide sequence ID" value="XM_018148029.1"/>
</dbReference>
<sequence length="544" mass="58940">MAMGWYCTTLTLLAGAGLAHSAALSAPATQIVDLDYAIHQGTLGSSGSYYNFSNIRYGETTTGADRFRAPKLPTSVDRRLNRGQNFTRCPQAHPAWLTTGYEVAIGEPTSALTHPAFNISQVPPVNPEESEDCLFLDVLVPTEAFSRRSSRRRTATVEAASGLPVLVWIDGGGFSAGYKHEMNATGLMTRKSGAGEDFIFVAMNYRVGLFGFLPAQLNGEGDSNAGLLDQRLALQWVQQYIHLFGGDSSRVTIMGESAGGGSVLHQITAYGGSRPIPFQKAILQSPGFQPNGSPGFQQSILEQTFSVASSLTNKSIRSISDLRSLTFEELHLLNSVIVGGSPYGIYTYGPVVDGSFAPDLPSRLIAQNRFAAASLQGLLMGTNHREGILFDSPFLANDSDYRANIRQFFPNMTQADLNYAATALYPNDLSGKYNYTTQPERAAITTAEGCFLCNTRWLAQALGPKTGKIWKYLFAVPPAIHADDLAYSFYNGPETKTWEELPVVEEVANVLQQYIVNFVVTGDPNGAAKEPGVMRKALPTPLGR</sequence>
<evidence type="ECO:0000313" key="5">
    <source>
        <dbReference type="EMBL" id="KPI40373.1"/>
    </source>
</evidence>
<dbReference type="PROSITE" id="PS00941">
    <property type="entry name" value="CARBOXYLESTERASE_B_2"/>
    <property type="match status" value="1"/>
</dbReference>
<evidence type="ECO:0000256" key="1">
    <source>
        <dbReference type="ARBA" id="ARBA00005964"/>
    </source>
</evidence>
<dbReference type="SUPFAM" id="SSF53474">
    <property type="entry name" value="alpha/beta-Hydrolases"/>
    <property type="match status" value="1"/>
</dbReference>
<organism evidence="5 6">
    <name type="scientific">Cyphellophora attinorum</name>
    <dbReference type="NCBI Taxonomy" id="1664694"/>
    <lineage>
        <taxon>Eukaryota</taxon>
        <taxon>Fungi</taxon>
        <taxon>Dikarya</taxon>
        <taxon>Ascomycota</taxon>
        <taxon>Pezizomycotina</taxon>
        <taxon>Eurotiomycetes</taxon>
        <taxon>Chaetothyriomycetidae</taxon>
        <taxon>Chaetothyriales</taxon>
        <taxon>Cyphellophoraceae</taxon>
        <taxon>Cyphellophora</taxon>
    </lineage>
</organism>
<evidence type="ECO:0000256" key="2">
    <source>
        <dbReference type="ARBA" id="ARBA00022801"/>
    </source>
</evidence>
<dbReference type="OrthoDB" id="408631at2759"/>
<dbReference type="STRING" id="1664694.A0A0N1NYS8"/>
<dbReference type="GeneID" id="28739909"/>
<dbReference type="EC" id="3.1.1.-" evidence="3"/>
<dbReference type="Pfam" id="PF00135">
    <property type="entry name" value="COesterase"/>
    <property type="match status" value="1"/>
</dbReference>
<dbReference type="InterPro" id="IPR019819">
    <property type="entry name" value="Carboxylesterase_B_CS"/>
</dbReference>
<evidence type="ECO:0000259" key="4">
    <source>
        <dbReference type="Pfam" id="PF00135"/>
    </source>
</evidence>
<feature type="chain" id="PRO_5005733026" description="Carboxylic ester hydrolase" evidence="3">
    <location>
        <begin position="22"/>
        <end position="544"/>
    </location>
</feature>
<keyword evidence="3" id="KW-0732">Signal</keyword>
<comment type="caution">
    <text evidence="5">The sequence shown here is derived from an EMBL/GenBank/DDBJ whole genome shotgun (WGS) entry which is preliminary data.</text>
</comment>
<dbReference type="ESTHER" id="9euro-a0a0n1nys8">
    <property type="family name" value="Fungal_carboxylesterase_lipase"/>
</dbReference>
<dbReference type="VEuPathDB" id="FungiDB:AB675_7644"/>
<dbReference type="GO" id="GO:0016787">
    <property type="term" value="F:hydrolase activity"/>
    <property type="evidence" value="ECO:0007669"/>
    <property type="project" value="UniProtKB-KW"/>
</dbReference>
<keyword evidence="6" id="KW-1185">Reference proteome</keyword>
<dbReference type="EMBL" id="LFJN01000012">
    <property type="protein sequence ID" value="KPI40373.1"/>
    <property type="molecule type" value="Genomic_DNA"/>
</dbReference>
<feature type="domain" description="Carboxylesterase type B" evidence="4">
    <location>
        <begin position="46"/>
        <end position="529"/>
    </location>
</feature>
<reference evidence="5 6" key="1">
    <citation type="submission" date="2015-06" db="EMBL/GenBank/DDBJ databases">
        <title>Draft genome of the ant-associated black yeast Phialophora attae CBS 131958.</title>
        <authorList>
            <person name="Moreno L.F."/>
            <person name="Stielow B.J."/>
            <person name="de Hoog S."/>
            <person name="Vicente V.A."/>
            <person name="Weiss V.A."/>
            <person name="de Vries M."/>
            <person name="Cruz L.M."/>
            <person name="Souza E.M."/>
        </authorList>
    </citation>
    <scope>NUCLEOTIDE SEQUENCE [LARGE SCALE GENOMIC DNA]</scope>
    <source>
        <strain evidence="5 6">CBS 131958</strain>
    </source>
</reference>
<accession>A0A0N1NYS8</accession>
<keyword evidence="2 3" id="KW-0378">Hydrolase</keyword>
<dbReference type="Proteomes" id="UP000038010">
    <property type="component" value="Unassembled WGS sequence"/>
</dbReference>
<comment type="similarity">
    <text evidence="1 3">Belongs to the type-B carboxylesterase/lipase family.</text>
</comment>
<dbReference type="InterPro" id="IPR029058">
    <property type="entry name" value="AB_hydrolase_fold"/>
</dbReference>
<dbReference type="Gene3D" id="3.40.50.1820">
    <property type="entry name" value="alpha/beta hydrolase"/>
    <property type="match status" value="1"/>
</dbReference>
<dbReference type="InterPro" id="IPR050309">
    <property type="entry name" value="Type-B_Carboxylest/Lipase"/>
</dbReference>
<gene>
    <name evidence="5" type="ORF">AB675_7644</name>
</gene>
<dbReference type="InterPro" id="IPR002018">
    <property type="entry name" value="CarbesteraseB"/>
</dbReference>
<evidence type="ECO:0000313" key="6">
    <source>
        <dbReference type="Proteomes" id="UP000038010"/>
    </source>
</evidence>
<dbReference type="PROSITE" id="PS00122">
    <property type="entry name" value="CARBOXYLESTERASE_B_1"/>
    <property type="match status" value="1"/>
</dbReference>
<feature type="signal peptide" evidence="3">
    <location>
        <begin position="1"/>
        <end position="21"/>
    </location>
</feature>
<dbReference type="InterPro" id="IPR019826">
    <property type="entry name" value="Carboxylesterase_B_AS"/>
</dbReference>
<dbReference type="AlphaFoldDB" id="A0A0N1NYS8"/>
<protein>
    <recommendedName>
        <fullName evidence="3">Carboxylic ester hydrolase</fullName>
        <ecNumber evidence="3">3.1.1.-</ecNumber>
    </recommendedName>
</protein>
<proteinExistence type="inferred from homology"/>
<dbReference type="PANTHER" id="PTHR11559">
    <property type="entry name" value="CARBOXYLESTERASE"/>
    <property type="match status" value="1"/>
</dbReference>
<evidence type="ECO:0000256" key="3">
    <source>
        <dbReference type="RuleBase" id="RU361235"/>
    </source>
</evidence>
<name>A0A0N1NYS8_9EURO</name>